<keyword evidence="2" id="KW-1185">Reference proteome</keyword>
<protein>
    <submittedName>
        <fullName evidence="1">Uncharacterized protein</fullName>
    </submittedName>
</protein>
<proteinExistence type="predicted"/>
<reference evidence="1 2" key="1">
    <citation type="submission" date="2017-09" db="EMBL/GenBank/DDBJ databases">
        <title>Bacterial strain isolated from the female urinary microbiota.</title>
        <authorList>
            <person name="Thomas-White K."/>
            <person name="Kumar N."/>
            <person name="Forster S."/>
            <person name="Putonti C."/>
            <person name="Lawley T."/>
            <person name="Wolfe A.J."/>
        </authorList>
    </citation>
    <scope>NUCLEOTIDE SEQUENCE [LARGE SCALE GENOMIC DNA]</scope>
    <source>
        <strain evidence="1 2">UMB0680</strain>
    </source>
</reference>
<dbReference type="Proteomes" id="UP000235703">
    <property type="component" value="Unassembled WGS sequence"/>
</dbReference>
<evidence type="ECO:0000313" key="1">
    <source>
        <dbReference type="EMBL" id="PMB98908.1"/>
    </source>
</evidence>
<sequence length="104" mass="11163">MRTAQTRGGVLAAADDLFVARLPPTSRAFCGQRVRQTYDSFAQPARLAADLLILPVLPLSVRWRAVGLLATAAAILFVPRGGVGVITDAPWSRRTPHSGRSLAR</sequence>
<dbReference type="EMBL" id="PNFZ01000002">
    <property type="protein sequence ID" value="PMB98908.1"/>
    <property type="molecule type" value="Genomic_DNA"/>
</dbReference>
<dbReference type="AlphaFoldDB" id="A0A2N6PJQ5"/>
<organism evidence="1 2">
    <name type="scientific">Brevibacterium luteolum</name>
    <dbReference type="NCBI Taxonomy" id="199591"/>
    <lineage>
        <taxon>Bacteria</taxon>
        <taxon>Bacillati</taxon>
        <taxon>Actinomycetota</taxon>
        <taxon>Actinomycetes</taxon>
        <taxon>Micrococcales</taxon>
        <taxon>Brevibacteriaceae</taxon>
        <taxon>Brevibacterium</taxon>
    </lineage>
</organism>
<comment type="caution">
    <text evidence="1">The sequence shown here is derived from an EMBL/GenBank/DDBJ whole genome shotgun (WGS) entry which is preliminary data.</text>
</comment>
<gene>
    <name evidence="1" type="ORF">CJ198_06380</name>
</gene>
<accession>A0A2N6PJQ5</accession>
<evidence type="ECO:0000313" key="2">
    <source>
        <dbReference type="Proteomes" id="UP000235703"/>
    </source>
</evidence>
<name>A0A2N6PJQ5_9MICO</name>